<dbReference type="STRING" id="1121307.CLCY_3c02010"/>
<sequence>MKSEKEDRRVRYTKMVLEQSLLDIMKEKPINKITVTDICKLADINRNTFYTHYSSPQELLIHIENKFFDKIQSSINSEVNCIQDICQRIVENSELCKILFSEYGDKEFLKKLINIAYDKTLTQWKEVLGEGNYNGDELELLYIYSINGSVAILQNWIQGGMVKSPKEIASFIDKVSRYACNPFFNKN</sequence>
<dbReference type="RefSeq" id="WP_048570575.1">
    <property type="nucleotide sequence ID" value="NZ_LFVU01000026.1"/>
</dbReference>
<dbReference type="PANTHER" id="PTHR43479:SF7">
    <property type="entry name" value="TETR-FAMILY TRANSCRIPTIONAL REGULATOR"/>
    <property type="match status" value="1"/>
</dbReference>
<keyword evidence="5" id="KW-1185">Reference proteome</keyword>
<protein>
    <submittedName>
        <fullName evidence="4">TetR family transcriptional regulator</fullName>
    </submittedName>
</protein>
<organism evidence="4 5">
    <name type="scientific">Clostridium cylindrosporum DSM 605</name>
    <dbReference type="NCBI Taxonomy" id="1121307"/>
    <lineage>
        <taxon>Bacteria</taxon>
        <taxon>Bacillati</taxon>
        <taxon>Bacillota</taxon>
        <taxon>Clostridia</taxon>
        <taxon>Eubacteriales</taxon>
        <taxon>Clostridiaceae</taxon>
        <taxon>Clostridium</taxon>
    </lineage>
</organism>
<accession>A0A0J8D788</accession>
<dbReference type="InterPro" id="IPR050624">
    <property type="entry name" value="HTH-type_Tx_Regulator"/>
</dbReference>
<proteinExistence type="predicted"/>
<dbReference type="SUPFAM" id="SSF46689">
    <property type="entry name" value="Homeodomain-like"/>
    <property type="match status" value="1"/>
</dbReference>
<dbReference type="PANTHER" id="PTHR43479">
    <property type="entry name" value="ACREF/ENVCD OPERON REPRESSOR-RELATED"/>
    <property type="match status" value="1"/>
</dbReference>
<feature type="DNA-binding region" description="H-T-H motif" evidence="2">
    <location>
        <begin position="34"/>
        <end position="53"/>
    </location>
</feature>
<dbReference type="InterPro" id="IPR009057">
    <property type="entry name" value="Homeodomain-like_sf"/>
</dbReference>
<reference evidence="4 5" key="1">
    <citation type="submission" date="2015-06" db="EMBL/GenBank/DDBJ databases">
        <title>Draft genome sequence of the purine-degrading Clostridium cylindrosporum HC-1 (DSM 605).</title>
        <authorList>
            <person name="Poehlein A."/>
            <person name="Schiel-Bengelsdorf B."/>
            <person name="Bengelsdorf F."/>
            <person name="Daniel R."/>
            <person name="Duerre P."/>
        </authorList>
    </citation>
    <scope>NUCLEOTIDE SEQUENCE [LARGE SCALE GENOMIC DNA]</scope>
    <source>
        <strain evidence="4 5">DSM 605</strain>
    </source>
</reference>
<evidence type="ECO:0000256" key="1">
    <source>
        <dbReference type="ARBA" id="ARBA00023125"/>
    </source>
</evidence>
<evidence type="ECO:0000313" key="5">
    <source>
        <dbReference type="Proteomes" id="UP000036756"/>
    </source>
</evidence>
<dbReference type="Gene3D" id="1.10.357.10">
    <property type="entry name" value="Tetracycline Repressor, domain 2"/>
    <property type="match status" value="1"/>
</dbReference>
<evidence type="ECO:0000256" key="2">
    <source>
        <dbReference type="PROSITE-ProRule" id="PRU00335"/>
    </source>
</evidence>
<dbReference type="InterPro" id="IPR039532">
    <property type="entry name" value="TetR_C_Firmicutes"/>
</dbReference>
<dbReference type="OrthoDB" id="9810250at2"/>
<dbReference type="GO" id="GO:0003677">
    <property type="term" value="F:DNA binding"/>
    <property type="evidence" value="ECO:0007669"/>
    <property type="project" value="UniProtKB-UniRule"/>
</dbReference>
<evidence type="ECO:0000259" key="3">
    <source>
        <dbReference type="PROSITE" id="PS50977"/>
    </source>
</evidence>
<gene>
    <name evidence="4" type="ORF">CLCY_3c02010</name>
</gene>
<dbReference type="PATRIC" id="fig|1121307.3.peg.1554"/>
<name>A0A0J8D788_CLOCY</name>
<dbReference type="InterPro" id="IPR001647">
    <property type="entry name" value="HTH_TetR"/>
</dbReference>
<dbReference type="AlphaFoldDB" id="A0A0J8D788"/>
<comment type="caution">
    <text evidence="4">The sequence shown here is derived from an EMBL/GenBank/DDBJ whole genome shotgun (WGS) entry which is preliminary data.</text>
</comment>
<evidence type="ECO:0000313" key="4">
    <source>
        <dbReference type="EMBL" id="KMT21930.1"/>
    </source>
</evidence>
<dbReference type="EMBL" id="LFVU01000026">
    <property type="protein sequence ID" value="KMT21930.1"/>
    <property type="molecule type" value="Genomic_DNA"/>
</dbReference>
<dbReference type="Proteomes" id="UP000036756">
    <property type="component" value="Unassembled WGS sequence"/>
</dbReference>
<dbReference type="Pfam" id="PF14278">
    <property type="entry name" value="TetR_C_8"/>
    <property type="match status" value="1"/>
</dbReference>
<dbReference type="PROSITE" id="PS50977">
    <property type="entry name" value="HTH_TETR_2"/>
    <property type="match status" value="1"/>
</dbReference>
<feature type="domain" description="HTH tetR-type" evidence="3">
    <location>
        <begin position="11"/>
        <end position="71"/>
    </location>
</feature>
<keyword evidence="1 2" id="KW-0238">DNA-binding</keyword>